<protein>
    <submittedName>
        <fullName evidence="3">Nuclear transport factor 2 family protein</fullName>
    </submittedName>
</protein>
<dbReference type="AlphaFoldDB" id="A0A2T4CYF3"/>
<evidence type="ECO:0000256" key="1">
    <source>
        <dbReference type="SAM" id="SignalP"/>
    </source>
</evidence>
<feature type="domain" description="SnoaL-like" evidence="2">
    <location>
        <begin position="57"/>
        <end position="162"/>
    </location>
</feature>
<evidence type="ECO:0000313" key="3">
    <source>
        <dbReference type="EMBL" id="PTB86580.1"/>
    </source>
</evidence>
<reference evidence="3" key="1">
    <citation type="submission" date="2018-03" db="EMBL/GenBank/DDBJ databases">
        <title>Cross-interface Injection: A General Nanoliter Liquid Handling Method Applied to Single Cells Genome Amplification Automated Nanoliter Liquid Handling Applied to Single Cell Multiple Displacement Amplification.</title>
        <authorList>
            <person name="Yun J."/>
            <person name="Xu P."/>
            <person name="Xu J."/>
            <person name="Dai X."/>
            <person name="Wang Y."/>
            <person name="Zheng X."/>
            <person name="Cao C."/>
            <person name="Yi Q."/>
            <person name="Zhu Y."/>
            <person name="Wang L."/>
            <person name="Dong Z."/>
            <person name="Huang Y."/>
            <person name="Huang L."/>
            <person name="Du W."/>
        </authorList>
    </citation>
    <scope>NUCLEOTIDE SEQUENCE [LARGE SCALE GENOMIC DNA]</scope>
    <source>
        <strain evidence="3">Z-D3-2</strain>
    </source>
</reference>
<comment type="caution">
    <text evidence="3">The sequence shown here is derived from an EMBL/GenBank/DDBJ whole genome shotgun (WGS) entry which is preliminary data.</text>
</comment>
<evidence type="ECO:0000259" key="2">
    <source>
        <dbReference type="Pfam" id="PF12680"/>
    </source>
</evidence>
<sequence>MLKIPPTLKLTWFFPIFVLTAACSGNSMQSAYVNDYQKALESKGSQPVENNEAVNGFIEVFNQAQHGEVADIIRQTYAEQLYFNDTFRTITDRNELIEYMEQTGQQVDRLDVRVQDVARSGNDIYVRWIMQMQFKVMGKQVDSKSIGISQLRLNEQGKIILHQDFWDGVDGFYQHLPIIGYSLKKIREKL</sequence>
<dbReference type="PROSITE" id="PS51257">
    <property type="entry name" value="PROKAR_LIPOPROTEIN"/>
    <property type="match status" value="1"/>
</dbReference>
<proteinExistence type="predicted"/>
<dbReference type="EMBL" id="PYVN01000011">
    <property type="protein sequence ID" value="PTB86580.1"/>
    <property type="molecule type" value="Genomic_DNA"/>
</dbReference>
<name>A0A2T4CYF3_9GAMM</name>
<keyword evidence="1" id="KW-0732">Signal</keyword>
<organism evidence="3">
    <name type="scientific">Pseudidiomarina aestuarii</name>
    <dbReference type="NCBI Taxonomy" id="624146"/>
    <lineage>
        <taxon>Bacteria</taxon>
        <taxon>Pseudomonadati</taxon>
        <taxon>Pseudomonadota</taxon>
        <taxon>Gammaproteobacteria</taxon>
        <taxon>Alteromonadales</taxon>
        <taxon>Idiomarinaceae</taxon>
        <taxon>Pseudidiomarina</taxon>
    </lineage>
</organism>
<dbReference type="Gene3D" id="3.10.450.50">
    <property type="match status" value="1"/>
</dbReference>
<dbReference type="SUPFAM" id="SSF54427">
    <property type="entry name" value="NTF2-like"/>
    <property type="match status" value="1"/>
</dbReference>
<feature type="chain" id="PRO_5015556627" evidence="1">
    <location>
        <begin position="22"/>
        <end position="190"/>
    </location>
</feature>
<dbReference type="InterPro" id="IPR032710">
    <property type="entry name" value="NTF2-like_dom_sf"/>
</dbReference>
<dbReference type="Pfam" id="PF12680">
    <property type="entry name" value="SnoaL_2"/>
    <property type="match status" value="1"/>
</dbReference>
<feature type="signal peptide" evidence="1">
    <location>
        <begin position="1"/>
        <end position="21"/>
    </location>
</feature>
<accession>A0A2T4CYF3</accession>
<gene>
    <name evidence="3" type="ORF">C9940_01820</name>
</gene>
<dbReference type="InterPro" id="IPR037401">
    <property type="entry name" value="SnoaL-like"/>
</dbReference>